<feature type="transmembrane region" description="Helical" evidence="2">
    <location>
        <begin position="152"/>
        <end position="168"/>
    </location>
</feature>
<dbReference type="InterPro" id="IPR002656">
    <property type="entry name" value="Acyl_transf_3_dom"/>
</dbReference>
<feature type="transmembrane region" description="Helical" evidence="2">
    <location>
        <begin position="180"/>
        <end position="200"/>
    </location>
</feature>
<feature type="transmembrane region" description="Helical" evidence="2">
    <location>
        <begin position="215"/>
        <end position="235"/>
    </location>
</feature>
<dbReference type="GO" id="GO:0009103">
    <property type="term" value="P:lipopolysaccharide biosynthetic process"/>
    <property type="evidence" value="ECO:0007669"/>
    <property type="project" value="TreeGrafter"/>
</dbReference>
<dbReference type="PANTHER" id="PTHR23028:SF53">
    <property type="entry name" value="ACYL_TRANSF_3 DOMAIN-CONTAINING PROTEIN"/>
    <property type="match status" value="1"/>
</dbReference>
<evidence type="ECO:0000313" key="4">
    <source>
        <dbReference type="EMBL" id="KGM19219.1"/>
    </source>
</evidence>
<proteinExistence type="predicted"/>
<keyword evidence="2" id="KW-0472">Membrane</keyword>
<dbReference type="GO" id="GO:0016020">
    <property type="term" value="C:membrane"/>
    <property type="evidence" value="ECO:0007669"/>
    <property type="project" value="TreeGrafter"/>
</dbReference>
<dbReference type="PANTHER" id="PTHR23028">
    <property type="entry name" value="ACETYLTRANSFERASE"/>
    <property type="match status" value="1"/>
</dbReference>
<dbReference type="CDD" id="cd01840">
    <property type="entry name" value="SGNH_hydrolase_yrhL_like"/>
    <property type="match status" value="1"/>
</dbReference>
<keyword evidence="2" id="KW-1133">Transmembrane helix</keyword>
<dbReference type="InterPro" id="IPR050879">
    <property type="entry name" value="Acyltransferase_3"/>
</dbReference>
<dbReference type="EMBL" id="JRVJ01000003">
    <property type="protein sequence ID" value="KGM19219.1"/>
    <property type="molecule type" value="Genomic_DNA"/>
</dbReference>
<comment type="caution">
    <text evidence="4">The sequence shown here is derived from an EMBL/GenBank/DDBJ whole genome shotgun (WGS) entry which is preliminary data.</text>
</comment>
<feature type="transmembrane region" description="Helical" evidence="2">
    <location>
        <begin position="282"/>
        <end position="301"/>
    </location>
</feature>
<keyword evidence="2" id="KW-0812">Transmembrane</keyword>
<evidence type="ECO:0000259" key="3">
    <source>
        <dbReference type="Pfam" id="PF01757"/>
    </source>
</evidence>
<dbReference type="AlphaFoldDB" id="A0A0A2DMP8"/>
<evidence type="ECO:0000256" key="1">
    <source>
        <dbReference type="SAM" id="MobiDB-lite"/>
    </source>
</evidence>
<evidence type="ECO:0000256" key="2">
    <source>
        <dbReference type="SAM" id="Phobius"/>
    </source>
</evidence>
<keyword evidence="5" id="KW-1185">Reference proteome</keyword>
<feature type="domain" description="Acyltransferase 3" evidence="3">
    <location>
        <begin position="15"/>
        <end position="375"/>
    </location>
</feature>
<feature type="transmembrane region" description="Helical" evidence="2">
    <location>
        <begin position="82"/>
        <end position="101"/>
    </location>
</feature>
<feature type="transmembrane region" description="Helical" evidence="2">
    <location>
        <begin position="40"/>
        <end position="61"/>
    </location>
</feature>
<protein>
    <recommendedName>
        <fullName evidence="3">Acyltransferase 3 domain-containing protein</fullName>
    </recommendedName>
</protein>
<dbReference type="Pfam" id="PF01757">
    <property type="entry name" value="Acyl_transf_3"/>
    <property type="match status" value="1"/>
</dbReference>
<dbReference type="Proteomes" id="UP000030145">
    <property type="component" value="Unassembled WGS sequence"/>
</dbReference>
<feature type="transmembrane region" description="Helical" evidence="2">
    <location>
        <begin position="399"/>
        <end position="420"/>
    </location>
</feature>
<accession>A0A0A2DMP8</accession>
<reference evidence="4 5" key="1">
    <citation type="submission" date="2014-10" db="EMBL/GenBank/DDBJ databases">
        <title>Whole Genome sequence of Corynebacterium auriscanis strain CIP 106629.</title>
        <authorList>
            <person name="Hassan S.S."/>
            <person name="Jamal S.B."/>
            <person name="Tiwari S."/>
            <person name="Oliveira L.D.C."/>
            <person name="Souza F."/>
            <person name="Mariano D.C."/>
            <person name="Almeida S."/>
            <person name="Dorella F."/>
            <person name="Pereira F."/>
            <person name="Carvalho A."/>
            <person name="Leal C.A."/>
            <person name="Soares S.D.C."/>
            <person name="Figueiredo H.C."/>
            <person name="Silva A."/>
            <person name="Azevedo V.A."/>
        </authorList>
    </citation>
    <scope>NUCLEOTIDE SEQUENCE [LARGE SCALE GENOMIC DNA]</scope>
    <source>
        <strain evidence="4 5">CIP 106629</strain>
    </source>
</reference>
<dbReference type="GO" id="GO:0016747">
    <property type="term" value="F:acyltransferase activity, transferring groups other than amino-acyl groups"/>
    <property type="evidence" value="ECO:0007669"/>
    <property type="project" value="InterPro"/>
</dbReference>
<feature type="transmembrane region" description="Helical" evidence="2">
    <location>
        <begin position="256"/>
        <end position="276"/>
    </location>
</feature>
<sequence>MSPSPRPVPQRRHIPGLDGVRGIAVIAVLLYHFWPNLVPGGFMGVDVFFVLSGYLITFLLVKEYRKTGRISLKQFWLRRVRRILPAALIVIAVCTALVSLFRGDIAVKIGYHAVTSALFVSNWGQIAESGSYFSDADLNIFTHYWSLSIEEQFYLFWPLLVLAILAIGTRKRTERDHLSLLLYVTMAIGIASFAAMLVLYNPQDDPTRVYFGTDTHAFGLAVGAAIAFMVSRGSSFLTPTSAPASSSTGASARLKLNVEVAAWAGFVALILMFLTVQDTSSFTYRGGLLIASLLTGWLVALSVRGRGSLVRVLSHPGLAWFGDRSFSLYLWHWPLFLMFKQLYTQTMDMHGNFATKVGVPVSALIATLACTYATYHYVENPFRKQGYRKTVTTLKGPRLAATTATASLICVGMVVAILTAPAQTNVEKQLQALAAQQEQQKQRVASANQSQATGAAADPMASPIKSHQLPKGKAITAIGDSVMLASYNALTKRYPGIFVDADVSRHYSGGEPVLENLKAQKKLRNTVVLGFGTNGQAFPGQLERMLDVIGPDRTVIVVAPYGPVPGISDAAQQVISFAKTRPNVFPAMWCQLAADNPEALYSDRVHPKPERANLYVRAITDALKTAASGKQEPPLTCPVAS</sequence>
<evidence type="ECO:0000313" key="5">
    <source>
        <dbReference type="Proteomes" id="UP000030145"/>
    </source>
</evidence>
<name>A0A0A2DMP8_9CORY</name>
<dbReference type="SUPFAM" id="SSF52266">
    <property type="entry name" value="SGNH hydrolase"/>
    <property type="match status" value="1"/>
</dbReference>
<organism evidence="4 5">
    <name type="scientific">Corynebacterium auriscanis</name>
    <dbReference type="NCBI Taxonomy" id="99807"/>
    <lineage>
        <taxon>Bacteria</taxon>
        <taxon>Bacillati</taxon>
        <taxon>Actinomycetota</taxon>
        <taxon>Actinomycetes</taxon>
        <taxon>Mycobacteriales</taxon>
        <taxon>Corynebacteriaceae</taxon>
        <taxon>Corynebacterium</taxon>
    </lineage>
</organism>
<feature type="transmembrane region" description="Helical" evidence="2">
    <location>
        <begin position="359"/>
        <end position="378"/>
    </location>
</feature>
<feature type="compositionally biased region" description="Polar residues" evidence="1">
    <location>
        <begin position="443"/>
        <end position="453"/>
    </location>
</feature>
<feature type="region of interest" description="Disordered" evidence="1">
    <location>
        <begin position="442"/>
        <end position="467"/>
    </location>
</feature>
<gene>
    <name evidence="4" type="ORF">MA47_02035</name>
</gene>
<feature type="transmembrane region" description="Helical" evidence="2">
    <location>
        <begin position="16"/>
        <end position="34"/>
    </location>
</feature>